<evidence type="ECO:0000313" key="1">
    <source>
        <dbReference type="EMBL" id="MBA6147817.1"/>
    </source>
</evidence>
<reference evidence="1 2" key="1">
    <citation type="submission" date="2020-07" db="EMBL/GenBank/DDBJ databases">
        <title>Diversity of carbapenemase encoding genes among Pseudomonas putida group clinical isolates in a tertiary Brazilian hospital.</title>
        <authorList>
            <person name="Alberto-Lei F."/>
            <person name="Nodari C.S."/>
            <person name="Streling A.P."/>
            <person name="Paulino J.T."/>
            <person name="Bessa-Neto F.O."/>
            <person name="Cayo R."/>
            <person name="Gales A.C."/>
        </authorList>
    </citation>
    <scope>NUCLEOTIDE SEQUENCE [LARGE SCALE GENOMIC DNA]</scope>
    <source>
        <strain evidence="1 2">11213</strain>
    </source>
</reference>
<gene>
    <name evidence="1" type="ORF">H4C15_09875</name>
</gene>
<protein>
    <submittedName>
        <fullName evidence="1">Uncharacterized protein</fullName>
    </submittedName>
</protein>
<dbReference type="AlphaFoldDB" id="A0A7W2LVG1"/>
<proteinExistence type="predicted"/>
<dbReference type="Proteomes" id="UP000577346">
    <property type="component" value="Unassembled WGS sequence"/>
</dbReference>
<evidence type="ECO:0000313" key="2">
    <source>
        <dbReference type="Proteomes" id="UP000577346"/>
    </source>
</evidence>
<accession>A0A7W2LVG1</accession>
<name>A0A7W2LVG1_9PSED</name>
<comment type="caution">
    <text evidence="1">The sequence shown here is derived from an EMBL/GenBank/DDBJ whole genome shotgun (WGS) entry which is preliminary data.</text>
</comment>
<dbReference type="RefSeq" id="WP_182336550.1">
    <property type="nucleotide sequence ID" value="NZ_JACGDA010000015.1"/>
</dbReference>
<organism evidence="1 2">
    <name type="scientific">Pseudomonas juntendi</name>
    <dbReference type="NCBI Taxonomy" id="2666183"/>
    <lineage>
        <taxon>Bacteria</taxon>
        <taxon>Pseudomonadati</taxon>
        <taxon>Pseudomonadota</taxon>
        <taxon>Gammaproteobacteria</taxon>
        <taxon>Pseudomonadales</taxon>
        <taxon>Pseudomonadaceae</taxon>
        <taxon>Pseudomonas</taxon>
    </lineage>
</organism>
<sequence>MNNKLTQRPAIFINVKESEVEAINPHLVVLISSSPGANSYLDIGSFCYTRRSEIPPPPRTACPVDPSSLDHSRIPFTKALIAYIKGLKTRSTAHSVYVGVKAFIGWIDSQPDNYPFNDTACMIKAYREYTTYLYHRINTSSINGQPIKLGTAGNLQAQARLAVTLATDLSEPEIKTSATFIKKNRKESNQINLKLPSEDSQAKTFAALINFIEEAHRILVGGGKLPLQFKSPTDTPYYMYSLVGTTRSTKKAPFSPASLLVCSPEFPSWKETQRHFNLSGDSNSLRIERSIYDKAHQRYEYNNENLRSDLRRRIGNHAIVAGMMAFMAATGCNLSVAKNLESDTLKIVPSTQGQRYSGTKGRAFGKPVFPEFGAQFSPIFRKHLEIREWVLNGKESDLVFPVASYELEPTIVCSGSIQVFKTLFTKALPKTTWVPSPYWRKNVGYQYLKLSGGDLALTAEKLSNNESTVKSNYGRPSLDDFAAEMTLFLESVHQAAIERTRFSDKISVKFIEEKRPEAVIGVGSCEKAPDSIPERAPGFTLLSPAPTCRDPENCLFCAYYALHADEEDIRRLLSLHYLIKSSKVDNSLEHWESKFGPTLHRIDEIITAIEDAGKASGELIDTIRQEIKQGALDSFWAIHFDALVIAGVIL</sequence>
<dbReference type="EMBL" id="JACGDA010000015">
    <property type="protein sequence ID" value="MBA6147817.1"/>
    <property type="molecule type" value="Genomic_DNA"/>
</dbReference>